<comment type="caution">
    <text evidence="3">The sequence shown here is derived from an EMBL/GenBank/DDBJ whole genome shotgun (WGS) entry which is preliminary data.</text>
</comment>
<dbReference type="Gene3D" id="2.30.110.10">
    <property type="entry name" value="Electron Transport, Fmn-binding Protein, Chain A"/>
    <property type="match status" value="1"/>
</dbReference>
<feature type="domain" description="Pyridoxamine 5'-phosphate oxidase N-terminal" evidence="2">
    <location>
        <begin position="39"/>
        <end position="150"/>
    </location>
</feature>
<keyword evidence="4" id="KW-1185">Reference proteome</keyword>
<evidence type="ECO:0000313" key="4">
    <source>
        <dbReference type="Proteomes" id="UP001519295"/>
    </source>
</evidence>
<dbReference type="PANTHER" id="PTHR35176">
    <property type="entry name" value="HEME OXYGENASE HI_0854-RELATED"/>
    <property type="match status" value="1"/>
</dbReference>
<accession>A0ABS4VTM3</accession>
<dbReference type="InterPro" id="IPR052019">
    <property type="entry name" value="F420H2_bilvrd_red/Heme_oxyg"/>
</dbReference>
<sequence>MSAGESAARVGTRDLEDMRQARLDQDGIEELIGAAGECVFVFATADGWPAGVTMSYLHEDGVFWLAAVTDRQHARAVERDSRVGMVISNRGTGLPGRRMVRIKGRATLHRDRATLDLVLPRLAATLAPAGAEALQQLLDSPNRVLIRVQAVSYPQSHDSRKVAGDGRGGAE</sequence>
<dbReference type="SUPFAM" id="SSF50475">
    <property type="entry name" value="FMN-binding split barrel"/>
    <property type="match status" value="1"/>
</dbReference>
<name>A0ABS4VTM3_9PSEU</name>
<organism evidence="3 4">
    <name type="scientific">Pseudonocardia parietis</name>
    <dbReference type="NCBI Taxonomy" id="570936"/>
    <lineage>
        <taxon>Bacteria</taxon>
        <taxon>Bacillati</taxon>
        <taxon>Actinomycetota</taxon>
        <taxon>Actinomycetes</taxon>
        <taxon>Pseudonocardiales</taxon>
        <taxon>Pseudonocardiaceae</taxon>
        <taxon>Pseudonocardia</taxon>
    </lineage>
</organism>
<dbReference type="EMBL" id="JAGINU010000001">
    <property type="protein sequence ID" value="MBP2367264.1"/>
    <property type="molecule type" value="Genomic_DNA"/>
</dbReference>
<dbReference type="InterPro" id="IPR012349">
    <property type="entry name" value="Split_barrel_FMN-bd"/>
</dbReference>
<reference evidence="3 4" key="1">
    <citation type="submission" date="2021-03" db="EMBL/GenBank/DDBJ databases">
        <title>Sequencing the genomes of 1000 actinobacteria strains.</title>
        <authorList>
            <person name="Klenk H.-P."/>
        </authorList>
    </citation>
    <scope>NUCLEOTIDE SEQUENCE [LARGE SCALE GENOMIC DNA]</scope>
    <source>
        <strain evidence="3 4">DSM 45256</strain>
    </source>
</reference>
<dbReference type="Proteomes" id="UP001519295">
    <property type="component" value="Unassembled WGS sequence"/>
</dbReference>
<keyword evidence="1" id="KW-0560">Oxidoreductase</keyword>
<dbReference type="Pfam" id="PF01243">
    <property type="entry name" value="PNPOx_N"/>
    <property type="match status" value="1"/>
</dbReference>
<evidence type="ECO:0000313" key="3">
    <source>
        <dbReference type="EMBL" id="MBP2367264.1"/>
    </source>
</evidence>
<protein>
    <submittedName>
        <fullName evidence="3">General stress protein 26</fullName>
    </submittedName>
</protein>
<proteinExistence type="predicted"/>
<dbReference type="PANTHER" id="PTHR35176:SF6">
    <property type="entry name" value="HEME OXYGENASE HI_0854-RELATED"/>
    <property type="match status" value="1"/>
</dbReference>
<dbReference type="RefSeq" id="WP_210027383.1">
    <property type="nucleotide sequence ID" value="NZ_JAGINU010000001.1"/>
</dbReference>
<dbReference type="InterPro" id="IPR011576">
    <property type="entry name" value="Pyridox_Oxase_N"/>
</dbReference>
<evidence type="ECO:0000259" key="2">
    <source>
        <dbReference type="Pfam" id="PF01243"/>
    </source>
</evidence>
<evidence type="ECO:0000256" key="1">
    <source>
        <dbReference type="ARBA" id="ARBA00023002"/>
    </source>
</evidence>
<gene>
    <name evidence="3" type="ORF">JOF36_002960</name>
</gene>